<dbReference type="GO" id="GO:0042834">
    <property type="term" value="F:peptidoglycan binding"/>
    <property type="evidence" value="ECO:0007669"/>
    <property type="project" value="InterPro"/>
</dbReference>
<dbReference type="Proteomes" id="UP000053030">
    <property type="component" value="Unassembled WGS sequence"/>
</dbReference>
<dbReference type="GO" id="GO:0030428">
    <property type="term" value="C:cell septum"/>
    <property type="evidence" value="ECO:0007669"/>
    <property type="project" value="TreeGrafter"/>
</dbReference>
<sequence length="181" mass="19694">MASPLQNRLVGTLILVALAVIIIPEVLDGKKEQPVDPIETIPLKPESEEALQQPNAMSDDLIAEPVEEVSQQEDTEVTAESAEPIAEDKGLKAPPREPVEAEIDGKAWVIQLGAFSKEDSVRKLVEQLRDRGYAAYSEKSASGKITRLLVGPDTSEAELQKQLAPLKELTGLDGKIMTYKP</sequence>
<dbReference type="PROSITE" id="PS51724">
    <property type="entry name" value="SPOR"/>
    <property type="match status" value="1"/>
</dbReference>
<organism evidence="3 4">
    <name type="scientific">Idiomarina zobellii</name>
    <dbReference type="NCBI Taxonomy" id="86103"/>
    <lineage>
        <taxon>Bacteria</taxon>
        <taxon>Pseudomonadati</taxon>
        <taxon>Pseudomonadota</taxon>
        <taxon>Gammaproteobacteria</taxon>
        <taxon>Alteromonadales</taxon>
        <taxon>Idiomarinaceae</taxon>
        <taxon>Idiomarina</taxon>
    </lineage>
</organism>
<feature type="compositionally biased region" description="Basic and acidic residues" evidence="1">
    <location>
        <begin position="86"/>
        <end position="97"/>
    </location>
</feature>
<comment type="caution">
    <text evidence="3">The sequence shown here is derived from an EMBL/GenBank/DDBJ whole genome shotgun (WGS) entry which is preliminary data.</text>
</comment>
<dbReference type="InterPro" id="IPR052521">
    <property type="entry name" value="Cell_div_SPOR-domain"/>
</dbReference>
<evidence type="ECO:0000313" key="4">
    <source>
        <dbReference type="Proteomes" id="UP000053030"/>
    </source>
</evidence>
<dbReference type="Pfam" id="PF05036">
    <property type="entry name" value="SPOR"/>
    <property type="match status" value="1"/>
</dbReference>
<accession>A0A837NAY3</accession>
<protein>
    <recommendedName>
        <fullName evidence="2">SPOR domain-containing protein</fullName>
    </recommendedName>
</protein>
<feature type="compositionally biased region" description="Acidic residues" evidence="1">
    <location>
        <begin position="67"/>
        <end position="77"/>
    </location>
</feature>
<evidence type="ECO:0000256" key="1">
    <source>
        <dbReference type="SAM" id="MobiDB-lite"/>
    </source>
</evidence>
<dbReference type="GO" id="GO:0032153">
    <property type="term" value="C:cell division site"/>
    <property type="evidence" value="ECO:0007669"/>
    <property type="project" value="TreeGrafter"/>
</dbReference>
<dbReference type="GO" id="GO:0032506">
    <property type="term" value="P:cytokinetic process"/>
    <property type="evidence" value="ECO:0007669"/>
    <property type="project" value="TreeGrafter"/>
</dbReference>
<gene>
    <name evidence="3" type="ORF">AFK76_03200</name>
</gene>
<keyword evidence="4" id="KW-1185">Reference proteome</keyword>
<evidence type="ECO:0000259" key="2">
    <source>
        <dbReference type="PROSITE" id="PS51724"/>
    </source>
</evidence>
<feature type="region of interest" description="Disordered" evidence="1">
    <location>
        <begin position="67"/>
        <end position="97"/>
    </location>
</feature>
<dbReference type="AlphaFoldDB" id="A0A837NAY3"/>
<name>A0A837NAY3_9GAMM</name>
<feature type="domain" description="SPOR" evidence="2">
    <location>
        <begin position="102"/>
        <end position="179"/>
    </location>
</feature>
<dbReference type="OrthoDB" id="7069135at2"/>
<dbReference type="InterPro" id="IPR036680">
    <property type="entry name" value="SPOR-like_sf"/>
</dbReference>
<dbReference type="PANTHER" id="PTHR38687">
    <property type="entry name" value="CELL DIVISION PROTEIN DEDD-RELATED"/>
    <property type="match status" value="1"/>
</dbReference>
<dbReference type="EMBL" id="LHSG01000002">
    <property type="protein sequence ID" value="KPD24772.1"/>
    <property type="molecule type" value="Genomic_DNA"/>
</dbReference>
<evidence type="ECO:0000313" key="3">
    <source>
        <dbReference type="EMBL" id="KPD24772.1"/>
    </source>
</evidence>
<dbReference type="InterPro" id="IPR007730">
    <property type="entry name" value="SPOR-like_dom"/>
</dbReference>
<reference evidence="3 4" key="1">
    <citation type="submission" date="2015-08" db="EMBL/GenBank/DDBJ databases">
        <title>Genome sequencing and assembly of the deep-sea bacterium Idiomarina zobellii.</title>
        <authorList>
            <person name="Mithoefer S.D."/>
            <person name="Rheaume B.A."/>
            <person name="MacLea K.S."/>
        </authorList>
    </citation>
    <scope>NUCLEOTIDE SEQUENCE [LARGE SCALE GENOMIC DNA]</scope>
    <source>
        <strain evidence="3 4">KMM 231</strain>
    </source>
</reference>
<proteinExistence type="predicted"/>
<dbReference type="Gene3D" id="3.30.70.1070">
    <property type="entry name" value="Sporulation related repeat"/>
    <property type="match status" value="1"/>
</dbReference>
<dbReference type="RefSeq" id="WP_053953001.1">
    <property type="nucleotide sequence ID" value="NZ_FNCB01000002.1"/>
</dbReference>
<dbReference type="PANTHER" id="PTHR38687:SF1">
    <property type="entry name" value="CELL DIVISION PROTEIN DEDD"/>
    <property type="match status" value="1"/>
</dbReference>
<dbReference type="SUPFAM" id="SSF110997">
    <property type="entry name" value="Sporulation related repeat"/>
    <property type="match status" value="1"/>
</dbReference>